<dbReference type="AlphaFoldDB" id="A0A931PVU6"/>
<evidence type="ECO:0000259" key="1">
    <source>
        <dbReference type="Pfam" id="PF13761"/>
    </source>
</evidence>
<proteinExistence type="predicted"/>
<accession>A0A931PVU6</accession>
<organism evidence="2 3">
    <name type="scientific">Fimbriimonas ginsengisoli</name>
    <dbReference type="NCBI Taxonomy" id="1005039"/>
    <lineage>
        <taxon>Bacteria</taxon>
        <taxon>Bacillati</taxon>
        <taxon>Armatimonadota</taxon>
        <taxon>Fimbriimonadia</taxon>
        <taxon>Fimbriimonadales</taxon>
        <taxon>Fimbriimonadaceae</taxon>
        <taxon>Fimbriimonas</taxon>
    </lineage>
</organism>
<reference evidence="2" key="1">
    <citation type="submission" date="2020-07" db="EMBL/GenBank/DDBJ databases">
        <title>Huge and variable diversity of episymbiotic CPR bacteria and DPANN archaea in groundwater ecosystems.</title>
        <authorList>
            <person name="He C.Y."/>
            <person name="Keren R."/>
            <person name="Whittaker M."/>
            <person name="Farag I.F."/>
            <person name="Doudna J."/>
            <person name="Cate J.H.D."/>
            <person name="Banfield J.F."/>
        </authorList>
    </citation>
    <scope>NUCLEOTIDE SEQUENCE</scope>
    <source>
        <strain evidence="2">NC_groundwater_17_Pr7_B-0.1um_64_12</strain>
    </source>
</reference>
<dbReference type="EMBL" id="JACOSL010000037">
    <property type="protein sequence ID" value="MBI1756630.1"/>
    <property type="molecule type" value="Genomic_DNA"/>
</dbReference>
<dbReference type="Pfam" id="PF13761">
    <property type="entry name" value="DUF4166"/>
    <property type="match status" value="1"/>
</dbReference>
<evidence type="ECO:0000313" key="3">
    <source>
        <dbReference type="Proteomes" id="UP000727962"/>
    </source>
</evidence>
<comment type="caution">
    <text evidence="2">The sequence shown here is derived from an EMBL/GenBank/DDBJ whole genome shotgun (WGS) entry which is preliminary data.</text>
</comment>
<dbReference type="Proteomes" id="UP000727962">
    <property type="component" value="Unassembled WGS sequence"/>
</dbReference>
<feature type="domain" description="DUF4166" evidence="1">
    <location>
        <begin position="25"/>
        <end position="169"/>
    </location>
</feature>
<protein>
    <submittedName>
        <fullName evidence="2">DUF4166 domain-containing protein</fullName>
    </submittedName>
</protein>
<gene>
    <name evidence="2" type="ORF">HYR64_05935</name>
</gene>
<sequence length="173" mass="19298">MGESVFRKLLGPALDSVEGALRKFSDEPCAAAGSLDVVHHPGRMARFFIWILALPKEGCGQPTSIVIERSSDCEKWNRRIGASRFSSRHSIVDGMLVEKAGRFRFLHRVSVVDGGIHYHQERVYFLGIRLPLLFSPIIDANAKGDERGWKLDVTVSCPRCGPICQYSGWIASR</sequence>
<dbReference type="InterPro" id="IPR025311">
    <property type="entry name" value="DUF4166"/>
</dbReference>
<name>A0A931PVU6_FIMGI</name>
<evidence type="ECO:0000313" key="2">
    <source>
        <dbReference type="EMBL" id="MBI1756630.1"/>
    </source>
</evidence>